<dbReference type="InterPro" id="IPR011335">
    <property type="entry name" value="Restrct_endonuc-II-like"/>
</dbReference>
<dbReference type="Proteomes" id="UP001552479">
    <property type="component" value="Unassembled WGS sequence"/>
</dbReference>
<dbReference type="Gene3D" id="3.40.1350.10">
    <property type="match status" value="1"/>
</dbReference>
<keyword evidence="1" id="KW-0812">Transmembrane</keyword>
<evidence type="ECO:0000313" key="4">
    <source>
        <dbReference type="Proteomes" id="UP001552479"/>
    </source>
</evidence>
<feature type="transmembrane region" description="Helical" evidence="1">
    <location>
        <begin position="21"/>
        <end position="40"/>
    </location>
</feature>
<keyword evidence="1" id="KW-1133">Transmembrane helix</keyword>
<dbReference type="GO" id="GO:0004519">
    <property type="term" value="F:endonuclease activity"/>
    <property type="evidence" value="ECO:0007669"/>
    <property type="project" value="UniProtKB-KW"/>
</dbReference>
<keyword evidence="4" id="KW-1185">Reference proteome</keyword>
<dbReference type="InterPro" id="IPR007560">
    <property type="entry name" value="Restrct_endonuc_IV_Mrr"/>
</dbReference>
<dbReference type="InterPro" id="IPR052906">
    <property type="entry name" value="Type_IV_Methyl-Rstrct_Enzyme"/>
</dbReference>
<comment type="caution">
    <text evidence="3">The sequence shown here is derived from an EMBL/GenBank/DDBJ whole genome shotgun (WGS) entry which is preliminary data.</text>
</comment>
<dbReference type="PANTHER" id="PTHR30015">
    <property type="entry name" value="MRR RESTRICTION SYSTEM PROTEIN"/>
    <property type="match status" value="1"/>
</dbReference>
<keyword evidence="3" id="KW-0540">Nuclease</keyword>
<protein>
    <submittedName>
        <fullName evidence="3">Restriction endonuclease</fullName>
    </submittedName>
</protein>
<keyword evidence="3" id="KW-0378">Hydrolase</keyword>
<sequence length="229" mass="25313">MSRRRPARRRWSRRQQQADARAVLFVVAGVAAVGLVVTLVRWLAAHWWVGLIVAVLAAAAGGAGLRRRQQCAREERLRAGALRYAISHLDSLDPTQFEHAIRDLMYRDGCADARQVGGRGDNGADVKATDPFGRLWVIQCKHRRQGDRGSAVGTPDLHVVAGTARQLHGADVAVMVTNGRFSSRCPPLARTQRIHLVDRRVLGEWAAGGRPLWEVLRALPPPRRPSSLR</sequence>
<organism evidence="3 4">
    <name type="scientific">Streptomyces roseoverticillatus</name>
    <dbReference type="NCBI Taxonomy" id="66429"/>
    <lineage>
        <taxon>Bacteria</taxon>
        <taxon>Bacillati</taxon>
        <taxon>Actinomycetota</taxon>
        <taxon>Actinomycetes</taxon>
        <taxon>Kitasatosporales</taxon>
        <taxon>Streptomycetaceae</taxon>
        <taxon>Streptomyces</taxon>
    </lineage>
</organism>
<evidence type="ECO:0000256" key="1">
    <source>
        <dbReference type="SAM" id="Phobius"/>
    </source>
</evidence>
<keyword evidence="1" id="KW-0472">Membrane</keyword>
<dbReference type="RefSeq" id="WP_366086448.1">
    <property type="nucleotide sequence ID" value="NZ_JBFASG010000001.1"/>
</dbReference>
<dbReference type="InterPro" id="IPR011856">
    <property type="entry name" value="tRNA_endonuc-like_dom_sf"/>
</dbReference>
<dbReference type="Pfam" id="PF04471">
    <property type="entry name" value="Mrr_cat"/>
    <property type="match status" value="1"/>
</dbReference>
<accession>A0ABV3IM79</accession>
<dbReference type="PANTHER" id="PTHR30015:SF6">
    <property type="entry name" value="SLL1429 PROTEIN"/>
    <property type="match status" value="1"/>
</dbReference>
<evidence type="ECO:0000259" key="2">
    <source>
        <dbReference type="Pfam" id="PF04471"/>
    </source>
</evidence>
<name>A0ABV3IM79_9ACTN</name>
<gene>
    <name evidence="3" type="ORF">AB0L03_01835</name>
</gene>
<feature type="domain" description="Restriction endonuclease type IV Mrr" evidence="2">
    <location>
        <begin position="89"/>
        <end position="205"/>
    </location>
</feature>
<dbReference type="SUPFAM" id="SSF52980">
    <property type="entry name" value="Restriction endonuclease-like"/>
    <property type="match status" value="1"/>
</dbReference>
<evidence type="ECO:0000313" key="3">
    <source>
        <dbReference type="EMBL" id="MEV4921591.1"/>
    </source>
</evidence>
<reference evidence="3 4" key="1">
    <citation type="submission" date="2024-06" db="EMBL/GenBank/DDBJ databases">
        <title>The Natural Products Discovery Center: Release of the First 8490 Sequenced Strains for Exploring Actinobacteria Biosynthetic Diversity.</title>
        <authorList>
            <person name="Kalkreuter E."/>
            <person name="Kautsar S.A."/>
            <person name="Yang D."/>
            <person name="Bader C.D."/>
            <person name="Teijaro C.N."/>
            <person name="Fluegel L."/>
            <person name="Davis C.M."/>
            <person name="Simpson J.R."/>
            <person name="Lauterbach L."/>
            <person name="Steele A.D."/>
            <person name="Gui C."/>
            <person name="Meng S."/>
            <person name="Li G."/>
            <person name="Viehrig K."/>
            <person name="Ye F."/>
            <person name="Su P."/>
            <person name="Kiefer A.F."/>
            <person name="Nichols A."/>
            <person name="Cepeda A.J."/>
            <person name="Yan W."/>
            <person name="Fan B."/>
            <person name="Jiang Y."/>
            <person name="Adhikari A."/>
            <person name="Zheng C.-J."/>
            <person name="Schuster L."/>
            <person name="Cowan T.M."/>
            <person name="Smanski M.J."/>
            <person name="Chevrette M.G."/>
            <person name="De Carvalho L.P.S."/>
            <person name="Shen B."/>
        </authorList>
    </citation>
    <scope>NUCLEOTIDE SEQUENCE [LARGE SCALE GENOMIC DNA]</scope>
    <source>
        <strain evidence="3 4">NPDC053791</strain>
    </source>
</reference>
<dbReference type="EMBL" id="JBFASG010000001">
    <property type="protein sequence ID" value="MEV4921591.1"/>
    <property type="molecule type" value="Genomic_DNA"/>
</dbReference>
<feature type="transmembrane region" description="Helical" evidence="1">
    <location>
        <begin position="46"/>
        <end position="65"/>
    </location>
</feature>
<proteinExistence type="predicted"/>
<keyword evidence="3" id="KW-0255">Endonuclease</keyword>